<reference evidence="3" key="1">
    <citation type="submission" date="2016-10" db="EMBL/GenBank/DDBJ databases">
        <authorList>
            <person name="Varghese N."/>
            <person name="Submissions S."/>
        </authorList>
    </citation>
    <scope>NUCLEOTIDE SEQUENCE [LARGE SCALE GENOMIC DNA]</scope>
    <source>
        <strain evidence="3">DSM 13327</strain>
    </source>
</reference>
<dbReference type="Gene3D" id="2.60.40.10">
    <property type="entry name" value="Immunoglobulins"/>
    <property type="match status" value="2"/>
</dbReference>
<dbReference type="GO" id="GO:0030246">
    <property type="term" value="F:carbohydrate binding"/>
    <property type="evidence" value="ECO:0007669"/>
    <property type="project" value="UniProtKB-KW"/>
</dbReference>
<dbReference type="Proteomes" id="UP000199520">
    <property type="component" value="Unassembled WGS sequence"/>
</dbReference>
<dbReference type="SUPFAM" id="SSF49899">
    <property type="entry name" value="Concanavalin A-like lectins/glucanases"/>
    <property type="match status" value="1"/>
</dbReference>
<dbReference type="InterPro" id="IPR013320">
    <property type="entry name" value="ConA-like_dom_sf"/>
</dbReference>
<feature type="domain" description="Fibronectin type-III" evidence="1">
    <location>
        <begin position="214"/>
        <end position="302"/>
    </location>
</feature>
<dbReference type="PROSITE" id="PS50853">
    <property type="entry name" value="FN3"/>
    <property type="match status" value="1"/>
</dbReference>
<dbReference type="CDD" id="cd00063">
    <property type="entry name" value="FN3"/>
    <property type="match status" value="2"/>
</dbReference>
<dbReference type="OrthoDB" id="1681409at2"/>
<keyword evidence="3" id="KW-1185">Reference proteome</keyword>
<evidence type="ECO:0000259" key="1">
    <source>
        <dbReference type="PROSITE" id="PS50853"/>
    </source>
</evidence>
<dbReference type="Pfam" id="PF13385">
    <property type="entry name" value="Laminin_G_3"/>
    <property type="match status" value="1"/>
</dbReference>
<keyword evidence="2" id="KW-0430">Lectin</keyword>
<dbReference type="Gene3D" id="2.60.120.200">
    <property type="match status" value="1"/>
</dbReference>
<evidence type="ECO:0000313" key="2">
    <source>
        <dbReference type="EMBL" id="SFM41650.1"/>
    </source>
</evidence>
<dbReference type="RefSeq" id="WP_090944962.1">
    <property type="nucleotide sequence ID" value="NZ_FOTS01000115.1"/>
</dbReference>
<protein>
    <submittedName>
        <fullName evidence="2">Concanavalin A-like lectin/glucanases superfamily protein</fullName>
    </submittedName>
</protein>
<name>A0A1I4QPL1_9FIRM</name>
<sequence>MALLHRWPLSNDFKDVVGTMDLAKYGSGSITQSKDGTYLDGSCGLKTTINQTELATFTLSLWATVEGYTGDHNLLFGSGIGAGGIGSNAYGILYHTSSNSILAMTGSGDIYNTTVSKDFYIGKRKNIIFSIENKNKMIVYVDGIKVIDKTIVSGSINNPLSIGGLSNSPINTANANFNFVRGTVADFRMYDDALSQDDINNIVDSGPNAPDLAVPINLTATVVDSQVTLLWNAVTGAAGYNVKRSTTAGGPYTPIATEVIGTTYVDENVTNGTTYYYVVTTIDGSGSESANSNEASATLLVNAPMNLIAIAGDSQVSLSWNAVEGAASCNVKRSTTAEGPYTSIATEVIGTTYVDENVTNGTTYYYVVTAIDGSGSESANSNEASVTPQAPSNQGLLRITMNDSSEREYELSHDEIKKFIEWCDRTVGTGKALYVFDKIYNVGEFRSRKEYLLFEKIISFEVMELTK</sequence>
<organism evidence="2 3">
    <name type="scientific">Pelosinus propionicus DSM 13327</name>
    <dbReference type="NCBI Taxonomy" id="1123291"/>
    <lineage>
        <taxon>Bacteria</taxon>
        <taxon>Bacillati</taxon>
        <taxon>Bacillota</taxon>
        <taxon>Negativicutes</taxon>
        <taxon>Selenomonadales</taxon>
        <taxon>Sporomusaceae</taxon>
        <taxon>Pelosinus</taxon>
    </lineage>
</organism>
<proteinExistence type="predicted"/>
<accession>A0A1I4QPL1</accession>
<dbReference type="InterPro" id="IPR013783">
    <property type="entry name" value="Ig-like_fold"/>
</dbReference>
<dbReference type="SMART" id="SM00060">
    <property type="entry name" value="FN3"/>
    <property type="match status" value="2"/>
</dbReference>
<dbReference type="SUPFAM" id="SSF49265">
    <property type="entry name" value="Fibronectin type III"/>
    <property type="match status" value="2"/>
</dbReference>
<evidence type="ECO:0000313" key="3">
    <source>
        <dbReference type="Proteomes" id="UP000199520"/>
    </source>
</evidence>
<gene>
    <name evidence="2" type="ORF">SAMN04490355_11151</name>
</gene>
<dbReference type="STRING" id="1123291.SAMN04490355_11151"/>
<dbReference type="AlphaFoldDB" id="A0A1I4QPL1"/>
<dbReference type="InterPro" id="IPR036116">
    <property type="entry name" value="FN3_sf"/>
</dbReference>
<dbReference type="EMBL" id="FOTS01000115">
    <property type="protein sequence ID" value="SFM41650.1"/>
    <property type="molecule type" value="Genomic_DNA"/>
</dbReference>
<dbReference type="InterPro" id="IPR003961">
    <property type="entry name" value="FN3_dom"/>
</dbReference>